<evidence type="ECO:0000256" key="1">
    <source>
        <dbReference type="ARBA" id="ARBA00002190"/>
    </source>
</evidence>
<keyword evidence="7" id="KW-1185">Reference proteome</keyword>
<evidence type="ECO:0000256" key="5">
    <source>
        <dbReference type="ARBA" id="ARBA00023172"/>
    </source>
</evidence>
<dbReference type="GO" id="GO:0003677">
    <property type="term" value="F:DNA binding"/>
    <property type="evidence" value="ECO:0007669"/>
    <property type="project" value="UniProtKB-KW"/>
</dbReference>
<reference evidence="6" key="1">
    <citation type="journal article" date="2019" name="PLoS Negl. Trop. Dis.">
        <title>Revisiting the worldwide diversity of Leptospira species in the environment.</title>
        <authorList>
            <person name="Vincent A.T."/>
            <person name="Schiettekatte O."/>
            <person name="Bourhy P."/>
            <person name="Veyrier F.J."/>
            <person name="Picardeau M."/>
        </authorList>
    </citation>
    <scope>NUCLEOTIDE SEQUENCE [LARGE SCALE GENOMIC DNA]</scope>
    <source>
        <strain evidence="6">201300427</strain>
    </source>
</reference>
<dbReference type="RefSeq" id="WP_135759382.1">
    <property type="nucleotide sequence ID" value="NZ_RQHW01000015.1"/>
</dbReference>
<evidence type="ECO:0000256" key="3">
    <source>
        <dbReference type="ARBA" id="ARBA00022578"/>
    </source>
</evidence>
<accession>A0A4R9M2V6</accession>
<comment type="similarity">
    <text evidence="2">Belongs to the transposase mutator family.</text>
</comment>
<name>A0A4R9M2V6_9LEPT</name>
<keyword evidence="3" id="KW-0815">Transposition</keyword>
<comment type="caution">
    <text evidence="6">The sequence shown here is derived from an EMBL/GenBank/DDBJ whole genome shotgun (WGS) entry which is preliminary data.</text>
</comment>
<gene>
    <name evidence="6" type="ORF">EHS15_04625</name>
</gene>
<keyword evidence="5" id="KW-0233">DNA recombination</keyword>
<dbReference type="EMBL" id="RQHW01000015">
    <property type="protein sequence ID" value="TGN20225.1"/>
    <property type="molecule type" value="Genomic_DNA"/>
</dbReference>
<keyword evidence="4" id="KW-0238">DNA-binding</keyword>
<evidence type="ECO:0000256" key="2">
    <source>
        <dbReference type="ARBA" id="ARBA00010961"/>
    </source>
</evidence>
<organism evidence="6 7">
    <name type="scientific">Leptospira idonii</name>
    <dbReference type="NCBI Taxonomy" id="1193500"/>
    <lineage>
        <taxon>Bacteria</taxon>
        <taxon>Pseudomonadati</taxon>
        <taxon>Spirochaetota</taxon>
        <taxon>Spirochaetia</taxon>
        <taxon>Leptospirales</taxon>
        <taxon>Leptospiraceae</taxon>
        <taxon>Leptospira</taxon>
    </lineage>
</organism>
<evidence type="ECO:0000256" key="4">
    <source>
        <dbReference type="ARBA" id="ARBA00023125"/>
    </source>
</evidence>
<comment type="function">
    <text evidence="1">Required for the transposition of the insertion element.</text>
</comment>
<proteinExistence type="inferred from homology"/>
<dbReference type="GO" id="GO:0006313">
    <property type="term" value="P:DNA transposition"/>
    <property type="evidence" value="ECO:0007669"/>
    <property type="project" value="InterPro"/>
</dbReference>
<dbReference type="InterPro" id="IPR001207">
    <property type="entry name" value="Transposase_mutator"/>
</dbReference>
<evidence type="ECO:0000313" key="6">
    <source>
        <dbReference type="EMBL" id="TGN20225.1"/>
    </source>
</evidence>
<dbReference type="GO" id="GO:0004803">
    <property type="term" value="F:transposase activity"/>
    <property type="evidence" value="ECO:0007669"/>
    <property type="project" value="InterPro"/>
</dbReference>
<dbReference type="Pfam" id="PF00872">
    <property type="entry name" value="Transposase_mut"/>
    <property type="match status" value="1"/>
</dbReference>
<protein>
    <recommendedName>
        <fullName evidence="8">Transposase</fullName>
    </recommendedName>
</protein>
<dbReference type="AlphaFoldDB" id="A0A4R9M2V6"/>
<evidence type="ECO:0008006" key="8">
    <source>
        <dbReference type="Google" id="ProtNLM"/>
    </source>
</evidence>
<sequence>MEPRKYWAFGLSKVQKLKLSGPMAYRQICMVHLARNLHHNLSKANSKEAMRLWRDIKDARDFNEGEIYFNNLVDLVKLENRIWLIF</sequence>
<evidence type="ECO:0000313" key="7">
    <source>
        <dbReference type="Proteomes" id="UP000298058"/>
    </source>
</evidence>
<dbReference type="Proteomes" id="UP000298058">
    <property type="component" value="Unassembled WGS sequence"/>
</dbReference>